<evidence type="ECO:0000256" key="5">
    <source>
        <dbReference type="ARBA" id="ARBA00021779"/>
    </source>
</evidence>
<evidence type="ECO:0000256" key="12">
    <source>
        <dbReference type="ARBA" id="ARBA00047911"/>
    </source>
</evidence>
<keyword evidence="14" id="KW-1185">Reference proteome</keyword>
<dbReference type="GO" id="GO:0047810">
    <property type="term" value="F:D-alanine-2-oxoglutarate aminotransferase activity"/>
    <property type="evidence" value="ECO:0007669"/>
    <property type="project" value="UniProtKB-EC"/>
</dbReference>
<dbReference type="InterPro" id="IPR050571">
    <property type="entry name" value="Class-IV_PLP-Dep_Aminotrnsfr"/>
</dbReference>
<dbReference type="Gene3D" id="3.20.10.10">
    <property type="entry name" value="D-amino Acid Aminotransferase, subunit A, domain 2"/>
    <property type="match status" value="1"/>
</dbReference>
<comment type="caution">
    <text evidence="13">The sequence shown here is derived from an EMBL/GenBank/DDBJ whole genome shotgun (WGS) entry which is preliminary data.</text>
</comment>
<dbReference type="GO" id="GO:0046394">
    <property type="term" value="P:carboxylic acid biosynthetic process"/>
    <property type="evidence" value="ECO:0007669"/>
    <property type="project" value="UniProtKB-ARBA"/>
</dbReference>
<comment type="similarity">
    <text evidence="2">Belongs to the class-IV pyridoxal-phosphate-dependent aminotransferase family.</text>
</comment>
<dbReference type="Proteomes" id="UP000051131">
    <property type="component" value="Unassembled WGS sequence"/>
</dbReference>
<comment type="cofactor">
    <cofactor evidence="1">
        <name>pyridoxal 5'-phosphate</name>
        <dbReference type="ChEBI" id="CHEBI:597326"/>
    </cofactor>
</comment>
<evidence type="ECO:0000256" key="8">
    <source>
        <dbReference type="ARBA" id="ARBA00022898"/>
    </source>
</evidence>
<dbReference type="RefSeq" id="WP_057828897.1">
    <property type="nucleotide sequence ID" value="NZ_AYZE01000014.1"/>
</dbReference>
<evidence type="ECO:0000256" key="3">
    <source>
        <dbReference type="ARBA" id="ARBA00011738"/>
    </source>
</evidence>
<evidence type="ECO:0000256" key="1">
    <source>
        <dbReference type="ARBA" id="ARBA00001933"/>
    </source>
</evidence>
<dbReference type="InterPro" id="IPR043131">
    <property type="entry name" value="BCAT-like_N"/>
</dbReference>
<evidence type="ECO:0000313" key="13">
    <source>
        <dbReference type="EMBL" id="KRM90668.1"/>
    </source>
</evidence>
<evidence type="ECO:0000256" key="7">
    <source>
        <dbReference type="ARBA" id="ARBA00022679"/>
    </source>
</evidence>
<dbReference type="InterPro" id="IPR005784">
    <property type="entry name" value="D_amino_transT"/>
</dbReference>
<evidence type="ECO:0000256" key="10">
    <source>
        <dbReference type="ARBA" id="ARBA00033316"/>
    </source>
</evidence>
<dbReference type="GO" id="GO:0046416">
    <property type="term" value="P:D-amino acid metabolic process"/>
    <property type="evidence" value="ECO:0007669"/>
    <property type="project" value="InterPro"/>
</dbReference>
<dbReference type="OrthoDB" id="9805628at2"/>
<dbReference type="PANTHER" id="PTHR42743">
    <property type="entry name" value="AMINO-ACID AMINOTRANSFERASE"/>
    <property type="match status" value="1"/>
</dbReference>
<proteinExistence type="inferred from homology"/>
<dbReference type="PATRIC" id="fig|1423729.3.peg.665"/>
<keyword evidence="7 13" id="KW-0808">Transferase</keyword>
<dbReference type="FunFam" id="3.20.10.10:FF:000002">
    <property type="entry name" value="D-alanine aminotransferase"/>
    <property type="match status" value="1"/>
</dbReference>
<dbReference type="SUPFAM" id="SSF56752">
    <property type="entry name" value="D-aminoacid aminotransferase-like PLP-dependent enzymes"/>
    <property type="match status" value="1"/>
</dbReference>
<reference evidence="13 14" key="1">
    <citation type="journal article" date="2015" name="Genome Announc.">
        <title>Expanding the biotechnology potential of lactobacilli through comparative genomics of 213 strains and associated genera.</title>
        <authorList>
            <person name="Sun Z."/>
            <person name="Harris H.M."/>
            <person name="McCann A."/>
            <person name="Guo C."/>
            <person name="Argimon S."/>
            <person name="Zhang W."/>
            <person name="Yang X."/>
            <person name="Jeffery I.B."/>
            <person name="Cooney J.C."/>
            <person name="Kagawa T.F."/>
            <person name="Liu W."/>
            <person name="Song Y."/>
            <person name="Salvetti E."/>
            <person name="Wrobel A."/>
            <person name="Rasinkangas P."/>
            <person name="Parkhill J."/>
            <person name="Rea M.C."/>
            <person name="O'Sullivan O."/>
            <person name="Ritari J."/>
            <person name="Douillard F.P."/>
            <person name="Paul Ross R."/>
            <person name="Yang R."/>
            <person name="Briner A.E."/>
            <person name="Felis G.E."/>
            <person name="de Vos W.M."/>
            <person name="Barrangou R."/>
            <person name="Klaenhammer T.R."/>
            <person name="Caufield P.W."/>
            <person name="Cui Y."/>
            <person name="Zhang H."/>
            <person name="O'Toole P.W."/>
        </authorList>
    </citation>
    <scope>NUCLEOTIDE SEQUENCE [LARGE SCALE GENOMIC DNA]</scope>
    <source>
        <strain evidence="13 14">DSM 21116</strain>
    </source>
</reference>
<comment type="catalytic activity">
    <reaction evidence="12">
        <text>D-alanine + 2-oxoglutarate = D-glutamate + pyruvate</text>
        <dbReference type="Rhea" id="RHEA:15869"/>
        <dbReference type="ChEBI" id="CHEBI:15361"/>
        <dbReference type="ChEBI" id="CHEBI:16810"/>
        <dbReference type="ChEBI" id="CHEBI:29986"/>
        <dbReference type="ChEBI" id="CHEBI:57416"/>
        <dbReference type="EC" id="2.6.1.21"/>
    </reaction>
</comment>
<gene>
    <name evidence="13" type="ORF">FC80_GL000658</name>
</gene>
<keyword evidence="6 13" id="KW-0032">Aminotransferase</keyword>
<evidence type="ECO:0000313" key="14">
    <source>
        <dbReference type="Proteomes" id="UP000051131"/>
    </source>
</evidence>
<dbReference type="EMBL" id="AYZE01000014">
    <property type="protein sequence ID" value="KRM90668.1"/>
    <property type="molecule type" value="Genomic_DNA"/>
</dbReference>
<dbReference type="EC" id="2.6.1.21" evidence="4"/>
<evidence type="ECO:0000256" key="11">
    <source>
        <dbReference type="ARBA" id="ARBA00033391"/>
    </source>
</evidence>
<dbReference type="GO" id="GO:0005829">
    <property type="term" value="C:cytosol"/>
    <property type="evidence" value="ECO:0007669"/>
    <property type="project" value="TreeGrafter"/>
</dbReference>
<sequence>MKILWKNQIVERDTVKIDIEDRAYQYGDGLYEAIRIYHSEMFMFDEHFDRLARCAKEIRLELPFSRNELKENLEKLIALEKITEGEAYLQVSRGIKSPRNHLIPLPGTVEAILTANVIPIKRDIESQEKGHTACIVEDQRWLHCNIKSLSLLGNVLSLNEAVEQGYDDALLVRNGFFTEASASNLWFVIDGKLYTHEDGNLVLPGITKMKLREIARELDIQIIEKAVPVTKLDQIEECFASNSIHEVTPIVSINEIPVKDGKRGPITKLLLEKYIEATI</sequence>
<evidence type="ECO:0000256" key="4">
    <source>
        <dbReference type="ARBA" id="ARBA00012874"/>
    </source>
</evidence>
<organism evidence="13 14">
    <name type="scientific">Liquorilactobacillus cacaonum DSM 21116</name>
    <dbReference type="NCBI Taxonomy" id="1423729"/>
    <lineage>
        <taxon>Bacteria</taxon>
        <taxon>Bacillati</taxon>
        <taxon>Bacillota</taxon>
        <taxon>Bacilli</taxon>
        <taxon>Lactobacillales</taxon>
        <taxon>Lactobacillaceae</taxon>
        <taxon>Liquorilactobacillus</taxon>
    </lineage>
</organism>
<dbReference type="STRING" id="1423729.FC80_GL000658"/>
<dbReference type="InterPro" id="IPR001544">
    <property type="entry name" value="Aminotrans_IV"/>
</dbReference>
<dbReference type="InterPro" id="IPR043132">
    <property type="entry name" value="BCAT-like_C"/>
</dbReference>
<dbReference type="InterPro" id="IPR036038">
    <property type="entry name" value="Aminotransferase-like"/>
</dbReference>
<dbReference type="Pfam" id="PF01063">
    <property type="entry name" value="Aminotran_4"/>
    <property type="match status" value="1"/>
</dbReference>
<comment type="subunit">
    <text evidence="3">Homodimer.</text>
</comment>
<protein>
    <recommendedName>
        <fullName evidence="5">D-alanine aminotransferase</fullName>
        <ecNumber evidence="4">2.6.1.21</ecNumber>
    </recommendedName>
    <alternativeName>
        <fullName evidence="11">D-amino acid aminotransferase</fullName>
    </alternativeName>
    <alternativeName>
        <fullName evidence="9">D-amino acid transaminase</fullName>
    </alternativeName>
    <alternativeName>
        <fullName evidence="10">D-aspartate aminotransferase</fullName>
    </alternativeName>
</protein>
<evidence type="ECO:0000256" key="6">
    <source>
        <dbReference type="ARBA" id="ARBA00022576"/>
    </source>
</evidence>
<dbReference type="GO" id="GO:0030170">
    <property type="term" value="F:pyridoxal phosphate binding"/>
    <property type="evidence" value="ECO:0007669"/>
    <property type="project" value="InterPro"/>
</dbReference>
<accession>A0A0R2CR51</accession>
<dbReference type="PANTHER" id="PTHR42743:SF10">
    <property type="entry name" value="D-ALANINE AMINOTRANSFERASE"/>
    <property type="match status" value="1"/>
</dbReference>
<evidence type="ECO:0000256" key="2">
    <source>
        <dbReference type="ARBA" id="ARBA00009320"/>
    </source>
</evidence>
<dbReference type="AlphaFoldDB" id="A0A0R2CR51"/>
<keyword evidence="8" id="KW-0663">Pyridoxal phosphate</keyword>
<name>A0A0R2CR51_9LACO</name>
<dbReference type="Gene3D" id="3.30.470.10">
    <property type="match status" value="1"/>
</dbReference>
<dbReference type="GO" id="GO:0008652">
    <property type="term" value="P:amino acid biosynthetic process"/>
    <property type="evidence" value="ECO:0007669"/>
    <property type="project" value="UniProtKB-ARBA"/>
</dbReference>
<evidence type="ECO:0000256" key="9">
    <source>
        <dbReference type="ARBA" id="ARBA00030138"/>
    </source>
</evidence>
<dbReference type="NCBIfam" id="TIGR01121">
    <property type="entry name" value="D_amino_aminoT"/>
    <property type="match status" value="1"/>
</dbReference>